<evidence type="ECO:0000256" key="2">
    <source>
        <dbReference type="SAM" id="MobiDB-lite"/>
    </source>
</evidence>
<dbReference type="PROSITE" id="PS50943">
    <property type="entry name" value="HTH_CROC1"/>
    <property type="match status" value="1"/>
</dbReference>
<keyword evidence="5" id="KW-1185">Reference proteome</keyword>
<dbReference type="SMART" id="SM00530">
    <property type="entry name" value="HTH_XRE"/>
    <property type="match status" value="1"/>
</dbReference>
<evidence type="ECO:0000313" key="4">
    <source>
        <dbReference type="EMBL" id="TDN50444.1"/>
    </source>
</evidence>
<dbReference type="GO" id="GO:0003677">
    <property type="term" value="F:DNA binding"/>
    <property type="evidence" value="ECO:0007669"/>
    <property type="project" value="UniProtKB-KW"/>
</dbReference>
<dbReference type="PANTHER" id="PTHR46558">
    <property type="entry name" value="TRACRIPTIONAL REGULATORY PROTEIN-RELATED-RELATED"/>
    <property type="match status" value="1"/>
</dbReference>
<keyword evidence="1" id="KW-0238">DNA-binding</keyword>
<dbReference type="InterPro" id="IPR010982">
    <property type="entry name" value="Lambda_DNA-bd_dom_sf"/>
</dbReference>
<dbReference type="OrthoDB" id="9788236at2"/>
<dbReference type="Proteomes" id="UP000295129">
    <property type="component" value="Unassembled WGS sequence"/>
</dbReference>
<feature type="compositionally biased region" description="Polar residues" evidence="2">
    <location>
        <begin position="18"/>
        <end position="27"/>
    </location>
</feature>
<proteinExistence type="predicted"/>
<accession>A0A4R6DZT4</accession>
<protein>
    <submittedName>
        <fullName evidence="4">Helix-turn-helix protein</fullName>
    </submittedName>
</protein>
<feature type="region of interest" description="Disordered" evidence="2">
    <location>
        <begin position="1"/>
        <end position="33"/>
    </location>
</feature>
<dbReference type="EMBL" id="SNVV01000009">
    <property type="protein sequence ID" value="TDN50444.1"/>
    <property type="molecule type" value="Genomic_DNA"/>
</dbReference>
<dbReference type="SUPFAM" id="SSF47413">
    <property type="entry name" value="lambda repressor-like DNA-binding domains"/>
    <property type="match status" value="1"/>
</dbReference>
<evidence type="ECO:0000259" key="3">
    <source>
        <dbReference type="PROSITE" id="PS50943"/>
    </source>
</evidence>
<dbReference type="Pfam" id="PF01381">
    <property type="entry name" value="HTH_3"/>
    <property type="match status" value="1"/>
</dbReference>
<reference evidence="4 5" key="1">
    <citation type="submission" date="2019-03" db="EMBL/GenBank/DDBJ databases">
        <title>Genomic Encyclopedia of Type Strains, Phase IV (KMG-IV): sequencing the most valuable type-strain genomes for metagenomic binning, comparative biology and taxonomic classification.</title>
        <authorList>
            <person name="Goeker M."/>
        </authorList>
    </citation>
    <scope>NUCLEOTIDE SEQUENCE [LARGE SCALE GENOMIC DNA]</scope>
    <source>
        <strain evidence="4 5">DSM 12121</strain>
    </source>
</reference>
<sequence length="261" mass="28215">MRNASSYHLQGAAEQPGEESSVTSGGRSLQDGENLGVLRPEQQQPGAGDALTLPLADVLGSDVVSTGDSGRAAKGVDDCGSGRSVHGTYGNYSYIAKANYSFLAPCNYGFMEELSQRIKRLRGERNLTQAQLADELRVSRVAVTKWESGETSNLKLDNLTGLCRLFGLSVDQFLSGTSAGVSLTAYDMRQTTVPVEAHDPRHSVNAPSWAASEQSRTFPADMEMAYRNLTDQGQELVRIQLKLAIETARQMHGERSKQTAA</sequence>
<dbReference type="PANTHER" id="PTHR46558:SF15">
    <property type="entry name" value="HELIX-TURN-HELIX DOMAIN PROTEIN"/>
    <property type="match status" value="1"/>
</dbReference>
<evidence type="ECO:0000313" key="5">
    <source>
        <dbReference type="Proteomes" id="UP000295129"/>
    </source>
</evidence>
<dbReference type="Gene3D" id="1.10.260.40">
    <property type="entry name" value="lambda repressor-like DNA-binding domains"/>
    <property type="match status" value="1"/>
</dbReference>
<evidence type="ECO:0000256" key="1">
    <source>
        <dbReference type="ARBA" id="ARBA00023125"/>
    </source>
</evidence>
<organism evidence="4 5">
    <name type="scientific">Azoarcus indigens</name>
    <dbReference type="NCBI Taxonomy" id="29545"/>
    <lineage>
        <taxon>Bacteria</taxon>
        <taxon>Pseudomonadati</taxon>
        <taxon>Pseudomonadota</taxon>
        <taxon>Betaproteobacteria</taxon>
        <taxon>Rhodocyclales</taxon>
        <taxon>Zoogloeaceae</taxon>
        <taxon>Azoarcus</taxon>
    </lineage>
</organism>
<dbReference type="InterPro" id="IPR001387">
    <property type="entry name" value="Cro/C1-type_HTH"/>
</dbReference>
<name>A0A4R6DZT4_9RHOO</name>
<feature type="domain" description="HTH cro/C1-type" evidence="3">
    <location>
        <begin position="118"/>
        <end position="173"/>
    </location>
</feature>
<dbReference type="CDD" id="cd00093">
    <property type="entry name" value="HTH_XRE"/>
    <property type="match status" value="1"/>
</dbReference>
<comment type="caution">
    <text evidence="4">The sequence shown here is derived from an EMBL/GenBank/DDBJ whole genome shotgun (WGS) entry which is preliminary data.</text>
</comment>
<gene>
    <name evidence="4" type="ORF">C7389_109138</name>
</gene>
<dbReference type="AlphaFoldDB" id="A0A4R6DZT4"/>